<proteinExistence type="predicted"/>
<evidence type="ECO:0000256" key="11">
    <source>
        <dbReference type="ARBA" id="ARBA00022989"/>
    </source>
</evidence>
<dbReference type="SUPFAM" id="SSF55874">
    <property type="entry name" value="ATPase domain of HSP90 chaperone/DNA topoisomerase II/histidine kinase"/>
    <property type="match status" value="1"/>
</dbReference>
<dbReference type="Gene3D" id="3.30.450.40">
    <property type="match status" value="1"/>
</dbReference>
<dbReference type="Pfam" id="PF00072">
    <property type="entry name" value="Response_reg"/>
    <property type="match status" value="1"/>
</dbReference>
<dbReference type="Pfam" id="PF00512">
    <property type="entry name" value="HisKA"/>
    <property type="match status" value="1"/>
</dbReference>
<evidence type="ECO:0000256" key="9">
    <source>
        <dbReference type="ARBA" id="ARBA00022777"/>
    </source>
</evidence>
<keyword evidence="5 14" id="KW-0597">Phosphoprotein</keyword>
<keyword evidence="15" id="KW-0175">Coiled coil</keyword>
<dbReference type="RefSeq" id="WP_163177044.1">
    <property type="nucleotide sequence ID" value="NZ_JAAIWM010000001.1"/>
</dbReference>
<evidence type="ECO:0000256" key="5">
    <source>
        <dbReference type="ARBA" id="ARBA00022553"/>
    </source>
</evidence>
<dbReference type="EC" id="2.7.13.3" evidence="3"/>
<dbReference type="InterPro" id="IPR003018">
    <property type="entry name" value="GAF"/>
</dbReference>
<evidence type="ECO:0000256" key="14">
    <source>
        <dbReference type="PROSITE-ProRule" id="PRU00169"/>
    </source>
</evidence>
<dbReference type="GO" id="GO:0000155">
    <property type="term" value="F:phosphorelay sensor kinase activity"/>
    <property type="evidence" value="ECO:0007669"/>
    <property type="project" value="InterPro"/>
</dbReference>
<feature type="domain" description="Histidine kinase" evidence="17">
    <location>
        <begin position="593"/>
        <end position="808"/>
    </location>
</feature>
<evidence type="ECO:0000256" key="1">
    <source>
        <dbReference type="ARBA" id="ARBA00000085"/>
    </source>
</evidence>
<dbReference type="InterPro" id="IPR003660">
    <property type="entry name" value="HAMP_dom"/>
</dbReference>
<evidence type="ECO:0000256" key="8">
    <source>
        <dbReference type="ARBA" id="ARBA00022741"/>
    </source>
</evidence>
<dbReference type="FunFam" id="1.10.287.130:FF:000001">
    <property type="entry name" value="Two-component sensor histidine kinase"/>
    <property type="match status" value="1"/>
</dbReference>
<dbReference type="Gene3D" id="1.10.287.130">
    <property type="match status" value="1"/>
</dbReference>
<keyword evidence="8" id="KW-0547">Nucleotide-binding</keyword>
<dbReference type="SUPFAM" id="SSF52172">
    <property type="entry name" value="CheY-like"/>
    <property type="match status" value="1"/>
</dbReference>
<keyword evidence="9" id="KW-0418">Kinase</keyword>
<comment type="catalytic activity">
    <reaction evidence="1">
        <text>ATP + protein L-histidine = ADP + protein N-phospho-L-histidine.</text>
        <dbReference type="EC" id="2.7.13.3"/>
    </reaction>
</comment>
<dbReference type="EMBL" id="JAAIWM010000001">
    <property type="protein sequence ID" value="NEY70439.1"/>
    <property type="molecule type" value="Genomic_DNA"/>
</dbReference>
<dbReference type="PROSITE" id="PS50110">
    <property type="entry name" value="RESPONSE_REGULATORY"/>
    <property type="match status" value="1"/>
</dbReference>
<evidence type="ECO:0000256" key="7">
    <source>
        <dbReference type="ARBA" id="ARBA00022692"/>
    </source>
</evidence>
<name>A0A6M0Q3U8_9BACI</name>
<feature type="transmembrane region" description="Helical" evidence="16">
    <location>
        <begin position="15"/>
        <end position="36"/>
    </location>
</feature>
<dbReference type="Gene3D" id="6.10.340.10">
    <property type="match status" value="1"/>
</dbReference>
<dbReference type="SMART" id="SM00388">
    <property type="entry name" value="HisKA"/>
    <property type="match status" value="1"/>
</dbReference>
<evidence type="ECO:0000259" key="18">
    <source>
        <dbReference type="PROSITE" id="PS50110"/>
    </source>
</evidence>
<dbReference type="PROSITE" id="PS50109">
    <property type="entry name" value="HIS_KIN"/>
    <property type="match status" value="1"/>
</dbReference>
<dbReference type="InterPro" id="IPR036890">
    <property type="entry name" value="HATPase_C_sf"/>
</dbReference>
<dbReference type="InterPro" id="IPR011006">
    <property type="entry name" value="CheY-like_superfamily"/>
</dbReference>
<dbReference type="Pfam" id="PF02518">
    <property type="entry name" value="HATPase_c"/>
    <property type="match status" value="1"/>
</dbReference>
<dbReference type="PRINTS" id="PR00344">
    <property type="entry name" value="BCTRLSENSOR"/>
</dbReference>
<dbReference type="SUPFAM" id="SSF55785">
    <property type="entry name" value="PYP-like sensor domain (PAS domain)"/>
    <property type="match status" value="1"/>
</dbReference>
<dbReference type="GO" id="GO:0005886">
    <property type="term" value="C:plasma membrane"/>
    <property type="evidence" value="ECO:0007669"/>
    <property type="project" value="UniProtKB-SubCell"/>
</dbReference>
<feature type="transmembrane region" description="Helical" evidence="16">
    <location>
        <begin position="192"/>
        <end position="213"/>
    </location>
</feature>
<feature type="modified residue" description="4-aspartylphosphate" evidence="14">
    <location>
        <position position="878"/>
    </location>
</feature>
<evidence type="ECO:0000256" key="3">
    <source>
        <dbReference type="ARBA" id="ARBA00012438"/>
    </source>
</evidence>
<feature type="coiled-coil region" evidence="15">
    <location>
        <begin position="262"/>
        <end position="303"/>
    </location>
</feature>
<dbReference type="InterPro" id="IPR004358">
    <property type="entry name" value="Sig_transdc_His_kin-like_C"/>
</dbReference>
<dbReference type="PANTHER" id="PTHR43047:SF72">
    <property type="entry name" value="OSMOSENSING HISTIDINE PROTEIN KINASE SLN1"/>
    <property type="match status" value="1"/>
</dbReference>
<keyword evidence="12" id="KW-0902">Two-component regulatory system</keyword>
<dbReference type="SUPFAM" id="SSF55781">
    <property type="entry name" value="GAF domain-like"/>
    <property type="match status" value="1"/>
</dbReference>
<dbReference type="AlphaFoldDB" id="A0A6M0Q3U8"/>
<evidence type="ECO:0000256" key="13">
    <source>
        <dbReference type="ARBA" id="ARBA00023136"/>
    </source>
</evidence>
<accession>A0A6M0Q3U8</accession>
<evidence type="ECO:0000256" key="10">
    <source>
        <dbReference type="ARBA" id="ARBA00022840"/>
    </source>
</evidence>
<sequence>MKIKEYFSRSLSRQIVLIVGVFILLFFVSSLIVSMYEQYITNRYDEISRESEAKEKVAQDLDYAFNDLFFETRGHIAYGSVTDRFKENAELQKPILIGALNRLEQLKDNDVDEEFYQEAVQFHQYFVKEVYPKIIEDVDAGKNNEVIDEAVSDYSYKVAEMKNKLKAYRLQMDENVQKNFQELSNKLNQIQYIYLAFLLVMLFLLGWMLRAMISRIGEPLREFANTADLISKGEETSFNFQSNRKDELGTLSRAFGKMISSIQNNEQELVAQNEEMFAQQEELQAQQSELENALELLRKNEQDLIVRNKFVNGLSYSLKKEEVLNSIVENMCYVLKADTGLIGLIHTDDFAFFGMSSERARKILSTMMDGHARRAIDTKKPYIIKREATDPEKDFHSVSLYCSDLYVPVLDAASNVEGILMFTRLGSMFDDDQRFESEALAKQISVSLERIKLYEESEQDRILTQDMMDTIHEGIQLVDTNGKIIQVNSNLCDLVECNHSRDLEGVELRDWVKRFAERAIDDDGLVSFFNDVISGNHEETTYRYMTKSPNQRVIQVYFEPLTRGKVKFGTVFVHRDITKEFEVDTMKSEFVSTVSHELRTPLASVLGFTELMLHKELKPERQQKYLSTIYHEAKRLTFLINDFLDVQKMESGSQVYDKKVEDLMQIINTVVDTQKVNLTNHKITVVKKTDRTSVICDKDKISQVFMNLINNAIKYSPDGGDISITVYEEEGTIKLAIKDQGLGIPEDAIPKLFTKFYRVDNSDRRRIGGTGLGLSIVKEIIKAHDGDIAVHSELKKGSTFIVTFALAEQKYENVLEASTQSQSVREGRNVLIVEDDSSLSNLLETELKDSGFNVTHVPSVKSAIEILKEFEPEVVVLDIMLEDEDMDGWELLKYMKNKEEFKKIPIFISSALEEKKRGIELGAIDYLVKPYPPSRLSKIIMQTLLNQGQQGQIMIPEEE</sequence>
<evidence type="ECO:0000256" key="15">
    <source>
        <dbReference type="SAM" id="Coils"/>
    </source>
</evidence>
<dbReference type="GO" id="GO:0005524">
    <property type="term" value="F:ATP binding"/>
    <property type="evidence" value="ECO:0007669"/>
    <property type="project" value="UniProtKB-KW"/>
</dbReference>
<evidence type="ECO:0000256" key="2">
    <source>
        <dbReference type="ARBA" id="ARBA00004651"/>
    </source>
</evidence>
<keyword evidence="13 16" id="KW-0472">Membrane</keyword>
<dbReference type="Proteomes" id="UP000481043">
    <property type="component" value="Unassembled WGS sequence"/>
</dbReference>
<dbReference type="InterPro" id="IPR003661">
    <property type="entry name" value="HisK_dim/P_dom"/>
</dbReference>
<dbReference type="InterPro" id="IPR029016">
    <property type="entry name" value="GAF-like_dom_sf"/>
</dbReference>
<dbReference type="PANTHER" id="PTHR43047">
    <property type="entry name" value="TWO-COMPONENT HISTIDINE PROTEIN KINASE"/>
    <property type="match status" value="1"/>
</dbReference>
<dbReference type="Pfam" id="PF00672">
    <property type="entry name" value="HAMP"/>
    <property type="match status" value="1"/>
</dbReference>
<evidence type="ECO:0000256" key="4">
    <source>
        <dbReference type="ARBA" id="ARBA00022475"/>
    </source>
</evidence>
<keyword evidence="11 16" id="KW-1133">Transmembrane helix</keyword>
<dbReference type="SMART" id="SM00448">
    <property type="entry name" value="REC"/>
    <property type="match status" value="1"/>
</dbReference>
<comment type="caution">
    <text evidence="20">The sequence shown here is derived from an EMBL/GenBank/DDBJ whole genome shotgun (WGS) entry which is preliminary data.</text>
</comment>
<dbReference type="CDD" id="cd06225">
    <property type="entry name" value="HAMP"/>
    <property type="match status" value="1"/>
</dbReference>
<keyword evidence="7 16" id="KW-0812">Transmembrane</keyword>
<organism evidence="20 21">
    <name type="scientific">Bacillus mesophilus</name>
    <dbReference type="NCBI Taxonomy" id="1808955"/>
    <lineage>
        <taxon>Bacteria</taxon>
        <taxon>Bacillati</taxon>
        <taxon>Bacillota</taxon>
        <taxon>Bacilli</taxon>
        <taxon>Bacillales</taxon>
        <taxon>Bacillaceae</taxon>
        <taxon>Bacillus</taxon>
    </lineage>
</organism>
<keyword evidence="6" id="KW-0808">Transferase</keyword>
<dbReference type="FunFam" id="3.30.565.10:FF:000006">
    <property type="entry name" value="Sensor histidine kinase WalK"/>
    <property type="match status" value="1"/>
</dbReference>
<dbReference type="GO" id="GO:0009927">
    <property type="term" value="F:histidine phosphotransfer kinase activity"/>
    <property type="evidence" value="ECO:0007669"/>
    <property type="project" value="TreeGrafter"/>
</dbReference>
<dbReference type="Gene3D" id="3.40.50.2300">
    <property type="match status" value="1"/>
</dbReference>
<feature type="domain" description="Response regulatory" evidence="18">
    <location>
        <begin position="829"/>
        <end position="944"/>
    </location>
</feature>
<dbReference type="InterPro" id="IPR005467">
    <property type="entry name" value="His_kinase_dom"/>
</dbReference>
<dbReference type="SMART" id="SM00387">
    <property type="entry name" value="HATPase_c"/>
    <property type="match status" value="1"/>
</dbReference>
<dbReference type="SUPFAM" id="SSF158472">
    <property type="entry name" value="HAMP domain-like"/>
    <property type="match status" value="1"/>
</dbReference>
<dbReference type="InterPro" id="IPR003594">
    <property type="entry name" value="HATPase_dom"/>
</dbReference>
<comment type="subcellular location">
    <subcellularLocation>
        <location evidence="2">Cell membrane</location>
        <topology evidence="2">Multi-pass membrane protein</topology>
    </subcellularLocation>
</comment>
<dbReference type="Pfam" id="PF12860">
    <property type="entry name" value="PAS_7"/>
    <property type="match status" value="1"/>
</dbReference>
<evidence type="ECO:0000259" key="19">
    <source>
        <dbReference type="PROSITE" id="PS50885"/>
    </source>
</evidence>
<reference evidence="20 21" key="1">
    <citation type="submission" date="2020-02" db="EMBL/GenBank/DDBJ databases">
        <title>Bacillus aquiflavi sp. nov., isolated from yellow water of strong flavor Chinese baijiu in Yibin region of China.</title>
        <authorList>
            <person name="Xie J."/>
        </authorList>
    </citation>
    <scope>NUCLEOTIDE SEQUENCE [LARGE SCALE GENOMIC DNA]</scope>
    <source>
        <strain evidence="20 21">SA4</strain>
    </source>
</reference>
<dbReference type="PROSITE" id="PS50885">
    <property type="entry name" value="HAMP"/>
    <property type="match status" value="1"/>
</dbReference>
<protein>
    <recommendedName>
        <fullName evidence="3">histidine kinase</fullName>
        <ecNumber evidence="3">2.7.13.3</ecNumber>
    </recommendedName>
</protein>
<dbReference type="Gene3D" id="3.30.565.10">
    <property type="entry name" value="Histidine kinase-like ATPase, C-terminal domain"/>
    <property type="match status" value="1"/>
</dbReference>
<dbReference type="InterPro" id="IPR036097">
    <property type="entry name" value="HisK_dim/P_sf"/>
</dbReference>
<dbReference type="CDD" id="cd00082">
    <property type="entry name" value="HisKA"/>
    <property type="match status" value="1"/>
</dbReference>
<dbReference type="CDD" id="cd00075">
    <property type="entry name" value="HATPase"/>
    <property type="match status" value="1"/>
</dbReference>
<dbReference type="SMART" id="SM00065">
    <property type="entry name" value="GAF"/>
    <property type="match status" value="1"/>
</dbReference>
<dbReference type="InterPro" id="IPR035965">
    <property type="entry name" value="PAS-like_dom_sf"/>
</dbReference>
<evidence type="ECO:0000313" key="21">
    <source>
        <dbReference type="Proteomes" id="UP000481043"/>
    </source>
</evidence>
<evidence type="ECO:0000256" key="6">
    <source>
        <dbReference type="ARBA" id="ARBA00022679"/>
    </source>
</evidence>
<evidence type="ECO:0000313" key="20">
    <source>
        <dbReference type="EMBL" id="NEY70439.1"/>
    </source>
</evidence>
<feature type="domain" description="HAMP" evidence="19">
    <location>
        <begin position="214"/>
        <end position="267"/>
    </location>
</feature>
<dbReference type="SUPFAM" id="SSF47384">
    <property type="entry name" value="Homodimeric domain of signal transducing histidine kinase"/>
    <property type="match status" value="1"/>
</dbReference>
<keyword evidence="4" id="KW-1003">Cell membrane</keyword>
<keyword evidence="21" id="KW-1185">Reference proteome</keyword>
<gene>
    <name evidence="20" type="ORF">G4D63_01670</name>
</gene>
<dbReference type="InterPro" id="IPR001789">
    <property type="entry name" value="Sig_transdc_resp-reg_receiver"/>
</dbReference>
<keyword evidence="10" id="KW-0067">ATP-binding</keyword>
<evidence type="ECO:0000256" key="16">
    <source>
        <dbReference type="SAM" id="Phobius"/>
    </source>
</evidence>
<dbReference type="Gene3D" id="3.30.450.20">
    <property type="entry name" value="PAS domain"/>
    <property type="match status" value="1"/>
</dbReference>
<dbReference type="SMART" id="SM00304">
    <property type="entry name" value="HAMP"/>
    <property type="match status" value="1"/>
</dbReference>
<evidence type="ECO:0000256" key="12">
    <source>
        <dbReference type="ARBA" id="ARBA00023012"/>
    </source>
</evidence>
<dbReference type="CDD" id="cd17574">
    <property type="entry name" value="REC_OmpR"/>
    <property type="match status" value="1"/>
</dbReference>
<evidence type="ECO:0000259" key="17">
    <source>
        <dbReference type="PROSITE" id="PS50109"/>
    </source>
</evidence>